<dbReference type="EMBL" id="JBHRWW010000013">
    <property type="protein sequence ID" value="MFC3689827.1"/>
    <property type="molecule type" value="Genomic_DNA"/>
</dbReference>
<reference evidence="3" key="1">
    <citation type="journal article" date="2019" name="Int. J. Syst. Evol. Microbiol.">
        <title>The Global Catalogue of Microorganisms (GCM) 10K type strain sequencing project: providing services to taxonomists for standard genome sequencing and annotation.</title>
        <authorList>
            <consortium name="The Broad Institute Genomics Platform"/>
            <consortium name="The Broad Institute Genome Sequencing Center for Infectious Disease"/>
            <person name="Wu L."/>
            <person name="Ma J."/>
        </authorList>
    </citation>
    <scope>NUCLEOTIDE SEQUENCE [LARGE SCALE GENOMIC DNA]</scope>
    <source>
        <strain evidence="3">NCAIM B.02333</strain>
    </source>
</reference>
<dbReference type="RefSeq" id="WP_340295073.1">
    <property type="nucleotide sequence ID" value="NZ_JBBEOI010000204.1"/>
</dbReference>
<feature type="region of interest" description="Disordered" evidence="1">
    <location>
        <begin position="42"/>
        <end position="83"/>
    </location>
</feature>
<evidence type="ECO:0000313" key="3">
    <source>
        <dbReference type="Proteomes" id="UP001595685"/>
    </source>
</evidence>
<protein>
    <submittedName>
        <fullName evidence="2">Uncharacterized protein</fullName>
    </submittedName>
</protein>
<dbReference type="Proteomes" id="UP001595685">
    <property type="component" value="Unassembled WGS sequence"/>
</dbReference>
<evidence type="ECO:0000256" key="1">
    <source>
        <dbReference type="SAM" id="MobiDB-lite"/>
    </source>
</evidence>
<organism evidence="2 3">
    <name type="scientific">Aquipuribacter hungaricus</name>
    <dbReference type="NCBI Taxonomy" id="545624"/>
    <lineage>
        <taxon>Bacteria</taxon>
        <taxon>Bacillati</taxon>
        <taxon>Actinomycetota</taxon>
        <taxon>Actinomycetes</taxon>
        <taxon>Micrococcales</taxon>
        <taxon>Intrasporangiaceae</taxon>
        <taxon>Aquipuribacter</taxon>
    </lineage>
</organism>
<keyword evidence="3" id="KW-1185">Reference proteome</keyword>
<name>A0ABV7WLM0_9MICO</name>
<evidence type="ECO:0000313" key="2">
    <source>
        <dbReference type="EMBL" id="MFC3689827.1"/>
    </source>
</evidence>
<sequence>MGFIKNTLKGVVVAKVASEARKPSNQAKAKAALSSLAARFSGKPATPVKGRKATTRGTTTTRGTSKHGKVTKGRATKATTRPR</sequence>
<feature type="compositionally biased region" description="Basic residues" evidence="1">
    <location>
        <begin position="64"/>
        <end position="83"/>
    </location>
</feature>
<accession>A0ABV7WLM0</accession>
<proteinExistence type="predicted"/>
<gene>
    <name evidence="2" type="ORF">ACFOLH_15870</name>
</gene>
<comment type="caution">
    <text evidence="2">The sequence shown here is derived from an EMBL/GenBank/DDBJ whole genome shotgun (WGS) entry which is preliminary data.</text>
</comment>